<evidence type="ECO:0000313" key="1">
    <source>
        <dbReference type="EMBL" id="KAH7925035.1"/>
    </source>
</evidence>
<keyword evidence="2" id="KW-1185">Reference proteome</keyword>
<gene>
    <name evidence="1" type="ORF">BV22DRAFT_462607</name>
</gene>
<sequence>MFKIIRSIAYQLDKFSRSLPTYANARFISATTHILVVHSRCAPDGGWSSFIELFPIPPSRFGSRMEEPHALQASHPTQLPDHDVGLGGPTLVRDPATPSAQEVRLALVDVSRDSLHGLNASILLVHLVICHGDQTSAVPVIKEGLSSVPNAFGGLLLGGAFDGCIRGAYHDEDPSVGPGGFVINVEAPGTKLKLGSLCSTAAHVTLSHWTE</sequence>
<name>A0ACB8BGT0_9AGAM</name>
<reference evidence="1" key="1">
    <citation type="journal article" date="2021" name="New Phytol.">
        <title>Evolutionary innovations through gain and loss of genes in the ectomycorrhizal Boletales.</title>
        <authorList>
            <person name="Wu G."/>
            <person name="Miyauchi S."/>
            <person name="Morin E."/>
            <person name="Kuo A."/>
            <person name="Drula E."/>
            <person name="Varga T."/>
            <person name="Kohler A."/>
            <person name="Feng B."/>
            <person name="Cao Y."/>
            <person name="Lipzen A."/>
            <person name="Daum C."/>
            <person name="Hundley H."/>
            <person name="Pangilinan J."/>
            <person name="Johnson J."/>
            <person name="Barry K."/>
            <person name="LaButti K."/>
            <person name="Ng V."/>
            <person name="Ahrendt S."/>
            <person name="Min B."/>
            <person name="Choi I.G."/>
            <person name="Park H."/>
            <person name="Plett J.M."/>
            <person name="Magnuson J."/>
            <person name="Spatafora J.W."/>
            <person name="Nagy L.G."/>
            <person name="Henrissat B."/>
            <person name="Grigoriev I.V."/>
            <person name="Yang Z.L."/>
            <person name="Xu J."/>
            <person name="Martin F.M."/>
        </authorList>
    </citation>
    <scope>NUCLEOTIDE SEQUENCE</scope>
    <source>
        <strain evidence="1">KUC20120723A-06</strain>
    </source>
</reference>
<evidence type="ECO:0000313" key="2">
    <source>
        <dbReference type="Proteomes" id="UP000790709"/>
    </source>
</evidence>
<comment type="caution">
    <text evidence="1">The sequence shown here is derived from an EMBL/GenBank/DDBJ whole genome shotgun (WGS) entry which is preliminary data.</text>
</comment>
<dbReference type="EMBL" id="MU266410">
    <property type="protein sequence ID" value="KAH7925035.1"/>
    <property type="molecule type" value="Genomic_DNA"/>
</dbReference>
<protein>
    <submittedName>
        <fullName evidence="1">Uncharacterized protein</fullName>
    </submittedName>
</protein>
<dbReference type="Proteomes" id="UP000790709">
    <property type="component" value="Unassembled WGS sequence"/>
</dbReference>
<accession>A0ACB8BGT0</accession>
<organism evidence="1 2">
    <name type="scientific">Leucogyrophana mollusca</name>
    <dbReference type="NCBI Taxonomy" id="85980"/>
    <lineage>
        <taxon>Eukaryota</taxon>
        <taxon>Fungi</taxon>
        <taxon>Dikarya</taxon>
        <taxon>Basidiomycota</taxon>
        <taxon>Agaricomycotina</taxon>
        <taxon>Agaricomycetes</taxon>
        <taxon>Agaricomycetidae</taxon>
        <taxon>Boletales</taxon>
        <taxon>Boletales incertae sedis</taxon>
        <taxon>Leucogyrophana</taxon>
    </lineage>
</organism>
<proteinExistence type="predicted"/>